<feature type="transmembrane region" description="Helical" evidence="5">
    <location>
        <begin position="41"/>
        <end position="61"/>
    </location>
</feature>
<dbReference type="Proteomes" id="UP000460318">
    <property type="component" value="Unassembled WGS sequence"/>
</dbReference>
<dbReference type="PANTHER" id="PTHR36460">
    <property type="entry name" value="UPF0132 DOMAIN PROTEIN (AFU_ORTHOLOGUE AFUA_3G10255)"/>
    <property type="match status" value="1"/>
</dbReference>
<dbReference type="EMBL" id="WUBI01000003">
    <property type="protein sequence ID" value="MWV45713.1"/>
    <property type="molecule type" value="Genomic_DNA"/>
</dbReference>
<organism evidence="6 7">
    <name type="scientific">Paenibacillus dendrobii</name>
    <dbReference type="NCBI Taxonomy" id="2691084"/>
    <lineage>
        <taxon>Bacteria</taxon>
        <taxon>Bacillati</taxon>
        <taxon>Bacillota</taxon>
        <taxon>Bacilli</taxon>
        <taxon>Bacillales</taxon>
        <taxon>Paenibacillaceae</taxon>
        <taxon>Paenibacillus</taxon>
    </lineage>
</organism>
<keyword evidence="2 5" id="KW-0812">Transmembrane</keyword>
<evidence type="ECO:0008006" key="8">
    <source>
        <dbReference type="Google" id="ProtNLM"/>
    </source>
</evidence>
<evidence type="ECO:0000256" key="2">
    <source>
        <dbReference type="ARBA" id="ARBA00022692"/>
    </source>
</evidence>
<feature type="transmembrane region" description="Helical" evidence="5">
    <location>
        <begin position="15"/>
        <end position="34"/>
    </location>
</feature>
<name>A0A7X3LJN1_9BACL</name>
<comment type="subcellular location">
    <subcellularLocation>
        <location evidence="1">Membrane</location>
        <topology evidence="1">Multi-pass membrane protein</topology>
    </subcellularLocation>
</comment>
<dbReference type="PANTHER" id="PTHR36460:SF1">
    <property type="entry name" value="UPF0132 DOMAIN PROTEIN (AFU_ORTHOLOGUE AFUA_3G10255)"/>
    <property type="match status" value="1"/>
</dbReference>
<protein>
    <recommendedName>
        <fullName evidence="8">DUF4870 domain-containing protein</fullName>
    </recommendedName>
</protein>
<keyword evidence="4 5" id="KW-0472">Membrane</keyword>
<evidence type="ECO:0000256" key="4">
    <source>
        <dbReference type="ARBA" id="ARBA00023136"/>
    </source>
</evidence>
<evidence type="ECO:0000256" key="5">
    <source>
        <dbReference type="SAM" id="Phobius"/>
    </source>
</evidence>
<evidence type="ECO:0000313" key="7">
    <source>
        <dbReference type="Proteomes" id="UP000460318"/>
    </source>
</evidence>
<evidence type="ECO:0000256" key="1">
    <source>
        <dbReference type="ARBA" id="ARBA00004141"/>
    </source>
</evidence>
<dbReference type="GO" id="GO:0016020">
    <property type="term" value="C:membrane"/>
    <property type="evidence" value="ECO:0007669"/>
    <property type="project" value="UniProtKB-SubCell"/>
</dbReference>
<proteinExistence type="predicted"/>
<dbReference type="Pfam" id="PF09685">
    <property type="entry name" value="MamF_MmsF"/>
    <property type="match status" value="1"/>
</dbReference>
<dbReference type="AlphaFoldDB" id="A0A7X3LJN1"/>
<evidence type="ECO:0000256" key="3">
    <source>
        <dbReference type="ARBA" id="ARBA00022989"/>
    </source>
</evidence>
<comment type="caution">
    <text evidence="6">The sequence shown here is derived from an EMBL/GenBank/DDBJ whole genome shotgun (WGS) entry which is preliminary data.</text>
</comment>
<accession>A0A7X3LJN1</accession>
<dbReference type="InterPro" id="IPR019109">
    <property type="entry name" value="MamF_MmsF"/>
</dbReference>
<sequence length="113" mass="12427">MSPFFKSSTGLPENIAATLCYLFAFIGGIVFLALEKRSRFVLFHALQSVLAFGAVMIAHVLSGFIPLIGPLIAGLLSILTVVMWVVLLFSSLQGKWLKLPWIGDLAEKQLRHL</sequence>
<keyword evidence="3 5" id="KW-1133">Transmembrane helix</keyword>
<evidence type="ECO:0000313" key="6">
    <source>
        <dbReference type="EMBL" id="MWV45713.1"/>
    </source>
</evidence>
<gene>
    <name evidence="6" type="ORF">GRF59_19035</name>
</gene>
<keyword evidence="7" id="KW-1185">Reference proteome</keyword>
<dbReference type="RefSeq" id="WP_160499313.1">
    <property type="nucleotide sequence ID" value="NZ_WUBI01000003.1"/>
</dbReference>
<reference evidence="6 7" key="1">
    <citation type="submission" date="2019-12" db="EMBL/GenBank/DDBJ databases">
        <title>Paenibacillus sp. nov., an endophytic bacterium isolated from the stem of Dendrobium.</title>
        <authorList>
            <person name="Zhao R."/>
        </authorList>
    </citation>
    <scope>NUCLEOTIDE SEQUENCE [LARGE SCALE GENOMIC DNA]</scope>
    <source>
        <strain evidence="6 7">HJL G12</strain>
    </source>
</reference>
<feature type="transmembrane region" description="Helical" evidence="5">
    <location>
        <begin position="67"/>
        <end position="89"/>
    </location>
</feature>